<evidence type="ECO:0000313" key="3">
    <source>
        <dbReference type="WBParaSite" id="jg14092"/>
    </source>
</evidence>
<dbReference type="Proteomes" id="UP000887574">
    <property type="component" value="Unplaced"/>
</dbReference>
<feature type="region of interest" description="Disordered" evidence="1">
    <location>
        <begin position="360"/>
        <end position="386"/>
    </location>
</feature>
<name>A0A915D0H2_9BILA</name>
<keyword evidence="2" id="KW-1185">Reference proteome</keyword>
<feature type="compositionally biased region" description="Polar residues" evidence="1">
    <location>
        <begin position="360"/>
        <end position="369"/>
    </location>
</feature>
<proteinExistence type="predicted"/>
<dbReference type="AlphaFoldDB" id="A0A915D0H2"/>
<organism evidence="2 3">
    <name type="scientific">Ditylenchus dipsaci</name>
    <dbReference type="NCBI Taxonomy" id="166011"/>
    <lineage>
        <taxon>Eukaryota</taxon>
        <taxon>Metazoa</taxon>
        <taxon>Ecdysozoa</taxon>
        <taxon>Nematoda</taxon>
        <taxon>Chromadorea</taxon>
        <taxon>Rhabditida</taxon>
        <taxon>Tylenchina</taxon>
        <taxon>Tylenchomorpha</taxon>
        <taxon>Sphaerularioidea</taxon>
        <taxon>Anguinidae</taxon>
        <taxon>Anguininae</taxon>
        <taxon>Ditylenchus</taxon>
    </lineage>
</organism>
<accession>A0A915D0H2</accession>
<protein>
    <submittedName>
        <fullName evidence="3">Uncharacterized protein</fullName>
    </submittedName>
</protein>
<sequence>MKLSDVFKKAIGELRADPQTCTLAENETNAALVRALDLLNLLGHDSVEGYKAHHTQGPSVVDTSSLNAQDSGTNMDKVCEILDAIDKHNPDLKCLVTHIQTSVIQYAQLLFEQIDKGKADDIQAMLGSVGTCKDRDFNKADIDKKKNNGGSKVNAGKKKYPSISVISTNLRCIEEGRAANQSSRDSVICVCSFSSLYLPVWSPGRAPRSGSRQHRLHAPPHTAVIHRPPRSPLDHHIRQRHKLHGRCRSHDSSQGRLARIQHGAKDCSLNQETHWRFIPERAAWMRGFYEVIMVKIVKTFMKKTVKQAIFSQKTLLTLLLEIEEVVNSRSLTAVLHGEFCQILRQVDFIIPSPKIQPLWTSPSPTTARPKTNGGPASYSKTSSKTC</sequence>
<evidence type="ECO:0000313" key="2">
    <source>
        <dbReference type="Proteomes" id="UP000887574"/>
    </source>
</evidence>
<dbReference type="WBParaSite" id="jg14092">
    <property type="protein sequence ID" value="jg14092"/>
    <property type="gene ID" value="jg14092"/>
</dbReference>
<evidence type="ECO:0000256" key="1">
    <source>
        <dbReference type="SAM" id="MobiDB-lite"/>
    </source>
</evidence>
<reference evidence="3" key="1">
    <citation type="submission" date="2022-11" db="UniProtKB">
        <authorList>
            <consortium name="WormBaseParasite"/>
        </authorList>
    </citation>
    <scope>IDENTIFICATION</scope>
</reference>